<evidence type="ECO:0000313" key="2">
    <source>
        <dbReference type="EMBL" id="KAF8789788.1"/>
    </source>
</evidence>
<comment type="caution">
    <text evidence="2">The sequence shown here is derived from an EMBL/GenBank/DDBJ whole genome shotgun (WGS) entry which is preliminary data.</text>
</comment>
<dbReference type="AlphaFoldDB" id="A0A8T0FHT9"/>
<evidence type="ECO:0000256" key="1">
    <source>
        <dbReference type="SAM" id="MobiDB-lite"/>
    </source>
</evidence>
<organism evidence="2 3">
    <name type="scientific">Argiope bruennichi</name>
    <name type="common">Wasp spider</name>
    <name type="synonym">Aranea bruennichi</name>
    <dbReference type="NCBI Taxonomy" id="94029"/>
    <lineage>
        <taxon>Eukaryota</taxon>
        <taxon>Metazoa</taxon>
        <taxon>Ecdysozoa</taxon>
        <taxon>Arthropoda</taxon>
        <taxon>Chelicerata</taxon>
        <taxon>Arachnida</taxon>
        <taxon>Araneae</taxon>
        <taxon>Araneomorphae</taxon>
        <taxon>Entelegynae</taxon>
        <taxon>Araneoidea</taxon>
        <taxon>Araneidae</taxon>
        <taxon>Argiope</taxon>
    </lineage>
</organism>
<accession>A0A8T0FHT9</accession>
<keyword evidence="3" id="KW-1185">Reference proteome</keyword>
<gene>
    <name evidence="2" type="ORF">HNY73_007701</name>
</gene>
<reference evidence="2" key="1">
    <citation type="journal article" date="2020" name="bioRxiv">
        <title>Chromosome-level reference genome of the European wasp spider Argiope bruennichi: a resource for studies on range expansion and evolutionary adaptation.</title>
        <authorList>
            <person name="Sheffer M.M."/>
            <person name="Hoppe A."/>
            <person name="Krehenwinkel H."/>
            <person name="Uhl G."/>
            <person name="Kuss A.W."/>
            <person name="Jensen L."/>
            <person name="Jensen C."/>
            <person name="Gillespie R.G."/>
            <person name="Hoff K.J."/>
            <person name="Prost S."/>
        </authorList>
    </citation>
    <scope>NUCLEOTIDE SEQUENCE</scope>
</reference>
<evidence type="ECO:0000313" key="3">
    <source>
        <dbReference type="Proteomes" id="UP000807504"/>
    </source>
</evidence>
<dbReference type="Proteomes" id="UP000807504">
    <property type="component" value="Unassembled WGS sequence"/>
</dbReference>
<protein>
    <submittedName>
        <fullName evidence="2">Uncharacterized protein</fullName>
    </submittedName>
</protein>
<reference evidence="2" key="2">
    <citation type="submission" date="2020-06" db="EMBL/GenBank/DDBJ databases">
        <authorList>
            <person name="Sheffer M."/>
        </authorList>
    </citation>
    <scope>NUCLEOTIDE SEQUENCE</scope>
</reference>
<feature type="region of interest" description="Disordered" evidence="1">
    <location>
        <begin position="467"/>
        <end position="502"/>
    </location>
</feature>
<feature type="compositionally biased region" description="Basic residues" evidence="1">
    <location>
        <begin position="486"/>
        <end position="502"/>
    </location>
</feature>
<sequence>MELDFRSMSRLPLKDLALRKVAALLCSHPTMHAHAAVVALQLNRDAEVDALCEFFKNAVTTLSLPATISEDLVIVMQSVFKEILKWLVVNREILEPDELNLDNPENLKHIHWTPLGTVEFRETAAALVRHGKLSIMQRYKLACLYCLEDDVRDLWRMIPPRRKGSFYDNSKAWKVGLRKMVVIWTYTIKRQTNDVGSILEFIQERGHFSFNQLAFESAAVQGYFPATQYFFEKLTFAEREESLLRTARDVIQQRVATEWCPYHEALGLSDVLCFLFSVMPADQVKEVLKEKPCKTLQCFFYWPRQDLSGRVAEWALPHAEERDFGGLLFVLARRHSFIYNFEKVFRDIFRVTPSNLRNYIASMFQLYVQDLLNFEDTITIKFLLRTLNASELNQLVSGDVAELRCHKTKDDKWDFFARFVNDARLSREEKMKFASFFISHFDSLLDLESRQRFLKFVEDLVPVVSESNQVDESHSAEESDEALTKRLVKKRKRTRRGRSKRH</sequence>
<proteinExistence type="predicted"/>
<dbReference type="EMBL" id="JABXBU010000012">
    <property type="protein sequence ID" value="KAF8789788.1"/>
    <property type="molecule type" value="Genomic_DNA"/>
</dbReference>
<name>A0A8T0FHT9_ARGBR</name>